<dbReference type="InterPro" id="IPR014543">
    <property type="entry name" value="UCP028291"/>
</dbReference>
<sequence length="95" mass="10371">MQSIASVSTAHAARYMTQLCKHWAHKFPVTFDEASGRIELPLGLCRLTVGPGVLGVVLEAADDAGLLRLEDVVADHVNRFAHREGELAFAWTRTA</sequence>
<name>A0A2D2B2I1_9CAUL</name>
<keyword evidence="2" id="KW-1185">Reference proteome</keyword>
<proteinExistence type="predicted"/>
<dbReference type="Pfam" id="PF09981">
    <property type="entry name" value="DUF2218"/>
    <property type="match status" value="1"/>
</dbReference>
<evidence type="ECO:0000313" key="1">
    <source>
        <dbReference type="EMBL" id="ATQ44454.1"/>
    </source>
</evidence>
<organism evidence="1 2">
    <name type="scientific">Caulobacter mirabilis</name>
    <dbReference type="NCBI Taxonomy" id="69666"/>
    <lineage>
        <taxon>Bacteria</taxon>
        <taxon>Pseudomonadati</taxon>
        <taxon>Pseudomonadota</taxon>
        <taxon>Alphaproteobacteria</taxon>
        <taxon>Caulobacterales</taxon>
        <taxon>Caulobacteraceae</taxon>
        <taxon>Caulobacter</taxon>
    </lineage>
</organism>
<dbReference type="KEGG" id="cmb:CSW64_19725"/>
<gene>
    <name evidence="1" type="ORF">CSW64_19725</name>
</gene>
<reference evidence="1 2" key="1">
    <citation type="submission" date="2017-10" db="EMBL/GenBank/DDBJ databases">
        <title>Genome sequence of Caulobacter mirabilis FWC38.</title>
        <authorList>
            <person name="Fiebig A."/>
            <person name="Crosson S."/>
        </authorList>
    </citation>
    <scope>NUCLEOTIDE SEQUENCE [LARGE SCALE GENOMIC DNA]</scope>
    <source>
        <strain evidence="1 2">FWC 38</strain>
    </source>
</reference>
<accession>A0A2D2B2I1</accession>
<dbReference type="Proteomes" id="UP000228945">
    <property type="component" value="Chromosome"/>
</dbReference>
<dbReference type="RefSeq" id="WP_099623702.1">
    <property type="nucleotide sequence ID" value="NZ_CP024201.1"/>
</dbReference>
<dbReference type="Gene3D" id="3.30.310.50">
    <property type="entry name" value="Alpha-D-phosphohexomutase, C-terminal domain"/>
    <property type="match status" value="1"/>
</dbReference>
<dbReference type="AlphaFoldDB" id="A0A2D2B2I1"/>
<protein>
    <submittedName>
        <fullName evidence="1">2,4-dihydroxyhept-2-ene-1,7-dioic acid aldolase</fullName>
    </submittedName>
</protein>
<evidence type="ECO:0000313" key="2">
    <source>
        <dbReference type="Proteomes" id="UP000228945"/>
    </source>
</evidence>
<dbReference type="PIRSF" id="PIRSF028291">
    <property type="entry name" value="UCP028291"/>
    <property type="match status" value="1"/>
</dbReference>
<dbReference type="EMBL" id="CP024201">
    <property type="protein sequence ID" value="ATQ44454.1"/>
    <property type="molecule type" value="Genomic_DNA"/>
</dbReference>
<dbReference type="OrthoDB" id="9806511at2"/>